<keyword evidence="1" id="KW-0472">Membrane</keyword>
<feature type="transmembrane region" description="Helical" evidence="1">
    <location>
        <begin position="6"/>
        <end position="24"/>
    </location>
</feature>
<evidence type="ECO:0008006" key="3">
    <source>
        <dbReference type="Google" id="ProtNLM"/>
    </source>
</evidence>
<dbReference type="InterPro" id="IPR032675">
    <property type="entry name" value="LRR_dom_sf"/>
</dbReference>
<accession>A0A2N9EMC3</accession>
<keyword evidence="1" id="KW-1133">Transmembrane helix</keyword>
<gene>
    <name evidence="2" type="ORF">FSB_LOCUS7898</name>
</gene>
<name>A0A2N9EMC3_FAGSY</name>
<keyword evidence="1" id="KW-0812">Transmembrane</keyword>
<evidence type="ECO:0000313" key="2">
    <source>
        <dbReference type="EMBL" id="SPC80016.1"/>
    </source>
</evidence>
<dbReference type="InterPro" id="IPR001611">
    <property type="entry name" value="Leu-rich_rpt"/>
</dbReference>
<dbReference type="PANTHER" id="PTHR48010:SF96">
    <property type="entry name" value="OS05G0595800 PROTEIN"/>
    <property type="match status" value="1"/>
</dbReference>
<dbReference type="Gene3D" id="3.80.10.10">
    <property type="entry name" value="Ribonuclease Inhibitor"/>
    <property type="match status" value="1"/>
</dbReference>
<dbReference type="PANTHER" id="PTHR48010">
    <property type="entry name" value="OS05G0588300 PROTEIN"/>
    <property type="match status" value="1"/>
</dbReference>
<protein>
    <recommendedName>
        <fullName evidence="3">Leucine-rich repeat-containing N-terminal plant-type domain-containing protein</fullName>
    </recommendedName>
</protein>
<evidence type="ECO:0000256" key="1">
    <source>
        <dbReference type="SAM" id="Phobius"/>
    </source>
</evidence>
<dbReference type="EMBL" id="OIVN01000427">
    <property type="protein sequence ID" value="SPC80016.1"/>
    <property type="molecule type" value="Genomic_DNA"/>
</dbReference>
<dbReference type="InterPro" id="IPR050994">
    <property type="entry name" value="At_inactive_RLKs"/>
</dbReference>
<proteinExistence type="predicted"/>
<dbReference type="Pfam" id="PF13855">
    <property type="entry name" value="LRR_8"/>
    <property type="match status" value="1"/>
</dbReference>
<dbReference type="AlphaFoldDB" id="A0A2N9EMC3"/>
<sequence length="141" mass="15827">MTKSTPTFIQFSFYIIFFYFLLLVSHASPQLHHQEQAVLVNVMQYWQISSSNGWSSANCTPADCSPPADLITCINGSVTKVLLQNQGIALVPPFICDLKNLTVIDLSYNLIQGEFPTAFYNCSKLEYLDLQSNNLSGTQHR</sequence>
<organism evidence="2">
    <name type="scientific">Fagus sylvatica</name>
    <name type="common">Beechnut</name>
    <dbReference type="NCBI Taxonomy" id="28930"/>
    <lineage>
        <taxon>Eukaryota</taxon>
        <taxon>Viridiplantae</taxon>
        <taxon>Streptophyta</taxon>
        <taxon>Embryophyta</taxon>
        <taxon>Tracheophyta</taxon>
        <taxon>Spermatophyta</taxon>
        <taxon>Magnoliopsida</taxon>
        <taxon>eudicotyledons</taxon>
        <taxon>Gunneridae</taxon>
        <taxon>Pentapetalae</taxon>
        <taxon>rosids</taxon>
        <taxon>fabids</taxon>
        <taxon>Fagales</taxon>
        <taxon>Fagaceae</taxon>
        <taxon>Fagus</taxon>
    </lineage>
</organism>
<reference evidence="2" key="1">
    <citation type="submission" date="2018-02" db="EMBL/GenBank/DDBJ databases">
        <authorList>
            <person name="Cohen D.B."/>
            <person name="Kent A.D."/>
        </authorList>
    </citation>
    <scope>NUCLEOTIDE SEQUENCE</scope>
</reference>
<dbReference type="SUPFAM" id="SSF52058">
    <property type="entry name" value="L domain-like"/>
    <property type="match status" value="1"/>
</dbReference>